<comment type="caution">
    <text evidence="2">The sequence shown here is derived from an EMBL/GenBank/DDBJ whole genome shotgun (WGS) entry which is preliminary data.</text>
</comment>
<dbReference type="AlphaFoldDB" id="A0A7W4IG61"/>
<gene>
    <name evidence="2" type="ORF">HLH48_19330</name>
</gene>
<dbReference type="Proteomes" id="UP000589085">
    <property type="component" value="Unassembled WGS sequence"/>
</dbReference>
<reference evidence="2 3" key="1">
    <citation type="submission" date="2020-04" db="EMBL/GenBank/DDBJ databases">
        <title>Description of novel Gluconacetobacter.</title>
        <authorList>
            <person name="Sombolestani A."/>
        </authorList>
    </citation>
    <scope>NUCLEOTIDE SEQUENCE [LARGE SCALE GENOMIC DNA]</scope>
    <source>
        <strain evidence="2 3">LMG 19747</strain>
    </source>
</reference>
<evidence type="ECO:0000259" key="1">
    <source>
        <dbReference type="Pfam" id="PF13701"/>
    </source>
</evidence>
<dbReference type="RefSeq" id="WP_182999111.1">
    <property type="nucleotide sequence ID" value="NZ_JABEQJ010000035.1"/>
</dbReference>
<proteinExistence type="predicted"/>
<dbReference type="EMBL" id="JABEQJ010000035">
    <property type="protein sequence ID" value="MBB2162286.1"/>
    <property type="molecule type" value="Genomic_DNA"/>
</dbReference>
<accession>A0A7W4IG61</accession>
<protein>
    <submittedName>
        <fullName evidence="2">IS1380 family transposase</fullName>
    </submittedName>
</protein>
<organism evidence="2 3">
    <name type="scientific">Gluconacetobacter sacchari</name>
    <dbReference type="NCBI Taxonomy" id="92759"/>
    <lineage>
        <taxon>Bacteria</taxon>
        <taxon>Pseudomonadati</taxon>
        <taxon>Pseudomonadota</taxon>
        <taxon>Alphaproteobacteria</taxon>
        <taxon>Acetobacterales</taxon>
        <taxon>Acetobacteraceae</taxon>
        <taxon>Gluconacetobacter</taxon>
    </lineage>
</organism>
<dbReference type="InterPro" id="IPR025668">
    <property type="entry name" value="Tnp_DDE_dom"/>
</dbReference>
<dbReference type="Pfam" id="PF13701">
    <property type="entry name" value="DDE_Tnp_1_4"/>
    <property type="match status" value="1"/>
</dbReference>
<name>A0A7W4IG61_9PROT</name>
<evidence type="ECO:0000313" key="2">
    <source>
        <dbReference type="EMBL" id="MBB2162286.1"/>
    </source>
</evidence>
<evidence type="ECO:0000313" key="3">
    <source>
        <dbReference type="Proteomes" id="UP000589085"/>
    </source>
</evidence>
<feature type="non-terminal residue" evidence="2">
    <location>
        <position position="57"/>
    </location>
</feature>
<sequence>MSDDTSQPFLFPAIRRKKIMADFDGGRITSDGGVLLLAAAERRIGLADRLARLIADP</sequence>
<feature type="domain" description="Transposase DDE" evidence="1">
    <location>
        <begin position="11"/>
        <end position="56"/>
    </location>
</feature>